<feature type="transmembrane region" description="Helical" evidence="2">
    <location>
        <begin position="12"/>
        <end position="34"/>
    </location>
</feature>
<keyword evidence="2" id="KW-1133">Transmembrane helix</keyword>
<reference evidence="4" key="1">
    <citation type="journal article" date="2019" name="Int. J. Syst. Evol. Microbiol.">
        <title>The Global Catalogue of Microorganisms (GCM) 10K type strain sequencing project: providing services to taxonomists for standard genome sequencing and annotation.</title>
        <authorList>
            <consortium name="The Broad Institute Genomics Platform"/>
            <consortium name="The Broad Institute Genome Sequencing Center for Infectious Disease"/>
            <person name="Wu L."/>
            <person name="Ma J."/>
        </authorList>
    </citation>
    <scope>NUCLEOTIDE SEQUENCE [LARGE SCALE GENOMIC DNA]</scope>
    <source>
        <strain evidence="4">JCM 15896</strain>
    </source>
</reference>
<feature type="transmembrane region" description="Helical" evidence="2">
    <location>
        <begin position="94"/>
        <end position="113"/>
    </location>
</feature>
<proteinExistence type="predicted"/>
<evidence type="ECO:0000256" key="2">
    <source>
        <dbReference type="SAM" id="Phobius"/>
    </source>
</evidence>
<keyword evidence="1" id="KW-0802">TPR repeat</keyword>
<feature type="transmembrane region" description="Helical" evidence="2">
    <location>
        <begin position="46"/>
        <end position="65"/>
    </location>
</feature>
<dbReference type="Pfam" id="PF13432">
    <property type="entry name" value="TPR_16"/>
    <property type="match status" value="1"/>
</dbReference>
<evidence type="ECO:0000256" key="1">
    <source>
        <dbReference type="PROSITE-ProRule" id="PRU00339"/>
    </source>
</evidence>
<dbReference type="RefSeq" id="WP_343856787.1">
    <property type="nucleotide sequence ID" value="NZ_BAAAFD010000002.1"/>
</dbReference>
<keyword evidence="2" id="KW-0472">Membrane</keyword>
<dbReference type="SUPFAM" id="SSF48452">
    <property type="entry name" value="TPR-like"/>
    <property type="match status" value="1"/>
</dbReference>
<dbReference type="PROSITE" id="PS50005">
    <property type="entry name" value="TPR"/>
    <property type="match status" value="1"/>
</dbReference>
<organism evidence="3 4">
    <name type="scientific">Aliiglaciecola litoralis</name>
    <dbReference type="NCBI Taxonomy" id="582857"/>
    <lineage>
        <taxon>Bacteria</taxon>
        <taxon>Pseudomonadati</taxon>
        <taxon>Pseudomonadota</taxon>
        <taxon>Gammaproteobacteria</taxon>
        <taxon>Alteromonadales</taxon>
        <taxon>Alteromonadaceae</taxon>
        <taxon>Aliiglaciecola</taxon>
    </lineage>
</organism>
<dbReference type="PANTHER" id="PTHR44523">
    <property type="entry name" value="TETRATRICOPEPTIDE REPEAT PROTEIN 13"/>
    <property type="match status" value="1"/>
</dbReference>
<dbReference type="InterPro" id="IPR011990">
    <property type="entry name" value="TPR-like_helical_dom_sf"/>
</dbReference>
<accession>A0ABP3WTG0</accession>
<protein>
    <recommendedName>
        <fullName evidence="5">TolB amino-terminal domain-containing protein</fullName>
    </recommendedName>
</protein>
<dbReference type="Proteomes" id="UP001500359">
    <property type="component" value="Unassembled WGS sequence"/>
</dbReference>
<dbReference type="PANTHER" id="PTHR44523:SF1">
    <property type="entry name" value="TETRATRICOPEPTIDE REPEAT PROTEIN 13"/>
    <property type="match status" value="1"/>
</dbReference>
<evidence type="ECO:0000313" key="3">
    <source>
        <dbReference type="EMBL" id="GAA0853935.1"/>
    </source>
</evidence>
<evidence type="ECO:0000313" key="4">
    <source>
        <dbReference type="Proteomes" id="UP001500359"/>
    </source>
</evidence>
<keyword evidence="2" id="KW-0812">Transmembrane</keyword>
<comment type="caution">
    <text evidence="3">The sequence shown here is derived from an EMBL/GenBank/DDBJ whole genome shotgun (WGS) entry which is preliminary data.</text>
</comment>
<dbReference type="Gene3D" id="3.40.50.10070">
    <property type="entry name" value="TolB, N-terminal domain"/>
    <property type="match status" value="1"/>
</dbReference>
<dbReference type="EMBL" id="BAAAFD010000002">
    <property type="protein sequence ID" value="GAA0853935.1"/>
    <property type="molecule type" value="Genomic_DNA"/>
</dbReference>
<keyword evidence="4" id="KW-1185">Reference proteome</keyword>
<dbReference type="InterPro" id="IPR019734">
    <property type="entry name" value="TPR_rpt"/>
</dbReference>
<evidence type="ECO:0008006" key="5">
    <source>
        <dbReference type="Google" id="ProtNLM"/>
    </source>
</evidence>
<gene>
    <name evidence="3" type="ORF">GCM10009114_08050</name>
</gene>
<dbReference type="Pfam" id="PF13181">
    <property type="entry name" value="TPR_8"/>
    <property type="match status" value="1"/>
</dbReference>
<name>A0ABP3WTG0_9ALTE</name>
<sequence>MSFFDELKRRNVFRVGLAYLISAWVVAQVASLVFDSIKAPDWVMQALLLLLALGFIVAVIISWAYELTPEGIKKEQDVLHDESITNITAKKLDVITLAAAIAVLALIVWQHLYPAANTAPSLVNSTPSSNSQNDKSNPLSIAVLPFSNMSNDAANEYFSDGISEEILNVLARTPELQVAARTSSFSFKGKAIDVTDIAQALNVRMVLEGSVRKQGDKVRITAQLIDASNGFHLWSETYDRQLIDIFAIQDDIAKAIGAQLKIKMTGLTEPGDTVAGTRNIQAYDLYLQGMGLWQQRGETELWQAIALFEQATVLDPDFVQAYSGLALSYAVIGYFSTQIPFQETMDRAENFAQLAIALDPTQPEAYAALSQVSDWQRRRVTTNALLNRAIALRPSFATAYQWRGTILMIQGKLKEALTSMEHASKLDPRSGIVGENHSIVLLAMGRYADAKARCMQVLALFPDFWGCLEDIALIELQLGNFDAAQRMFDKMAKVIKPSASKQGRELIAALTGKADKQQVAKGYASLAFDSHFDPSSDNAITSYFIPTILVMLGEFQLSLDYLERWSVEEGTEQSWAAVFPMLDPVRCEPRFIALVKKVKMHDPHFARVCGEQP</sequence>
<feature type="repeat" description="TPR" evidence="1">
    <location>
        <begin position="397"/>
        <end position="430"/>
    </location>
</feature>
<dbReference type="Gene3D" id="1.25.40.10">
    <property type="entry name" value="Tetratricopeptide repeat domain"/>
    <property type="match status" value="2"/>
</dbReference>